<sequence>MKLGQESLRLISNLKNHNLVRGFPSLMNKTNLLCDACQKGNKLEDLLSPKIFFLLLDYLVLPKQPYEWKILWTGCG</sequence>
<reference evidence="1" key="1">
    <citation type="submission" date="2018-05" db="EMBL/GenBank/DDBJ databases">
        <title>Draft genome of Mucuna pruriens seed.</title>
        <authorList>
            <person name="Nnadi N.E."/>
            <person name="Vos R."/>
            <person name="Hasami M.H."/>
            <person name="Devisetty U.K."/>
            <person name="Aguiy J.C."/>
        </authorList>
    </citation>
    <scope>NUCLEOTIDE SEQUENCE [LARGE SCALE GENOMIC DNA]</scope>
    <source>
        <strain evidence="1">JCA_2017</strain>
    </source>
</reference>
<protein>
    <submittedName>
        <fullName evidence="1">Uncharacterized protein</fullName>
    </submittedName>
</protein>
<organism evidence="1 2">
    <name type="scientific">Mucuna pruriens</name>
    <name type="common">Velvet bean</name>
    <name type="synonym">Dolichos pruriens</name>
    <dbReference type="NCBI Taxonomy" id="157652"/>
    <lineage>
        <taxon>Eukaryota</taxon>
        <taxon>Viridiplantae</taxon>
        <taxon>Streptophyta</taxon>
        <taxon>Embryophyta</taxon>
        <taxon>Tracheophyta</taxon>
        <taxon>Spermatophyta</taxon>
        <taxon>Magnoliopsida</taxon>
        <taxon>eudicotyledons</taxon>
        <taxon>Gunneridae</taxon>
        <taxon>Pentapetalae</taxon>
        <taxon>rosids</taxon>
        <taxon>fabids</taxon>
        <taxon>Fabales</taxon>
        <taxon>Fabaceae</taxon>
        <taxon>Papilionoideae</taxon>
        <taxon>50 kb inversion clade</taxon>
        <taxon>NPAAA clade</taxon>
        <taxon>indigoferoid/millettioid clade</taxon>
        <taxon>Phaseoleae</taxon>
        <taxon>Mucuna</taxon>
    </lineage>
</organism>
<dbReference type="AlphaFoldDB" id="A0A371EWR1"/>
<dbReference type="Proteomes" id="UP000257109">
    <property type="component" value="Unassembled WGS sequence"/>
</dbReference>
<evidence type="ECO:0000313" key="2">
    <source>
        <dbReference type="Proteomes" id="UP000257109"/>
    </source>
</evidence>
<accession>A0A371EWR1</accession>
<comment type="caution">
    <text evidence="1">The sequence shown here is derived from an EMBL/GenBank/DDBJ whole genome shotgun (WGS) entry which is preliminary data.</text>
</comment>
<name>A0A371EWR1_MUCPR</name>
<dbReference type="OrthoDB" id="7691805at2759"/>
<evidence type="ECO:0000313" key="1">
    <source>
        <dbReference type="EMBL" id="RDX70500.1"/>
    </source>
</evidence>
<gene>
    <name evidence="1" type="ORF">CR513_50253</name>
</gene>
<keyword evidence="2" id="KW-1185">Reference proteome</keyword>
<proteinExistence type="predicted"/>
<feature type="non-terminal residue" evidence="1">
    <location>
        <position position="76"/>
    </location>
</feature>
<dbReference type="EMBL" id="QJKJ01011684">
    <property type="protein sequence ID" value="RDX70500.1"/>
    <property type="molecule type" value="Genomic_DNA"/>
</dbReference>